<dbReference type="EMBL" id="CAADRA010006740">
    <property type="protein sequence ID" value="VFT96554.1"/>
    <property type="molecule type" value="Genomic_DNA"/>
</dbReference>
<evidence type="ECO:0000313" key="3">
    <source>
        <dbReference type="Proteomes" id="UP000332933"/>
    </source>
</evidence>
<dbReference type="AlphaFoldDB" id="A0A485LF35"/>
<proteinExistence type="predicted"/>
<reference evidence="1" key="2">
    <citation type="submission" date="2019-06" db="EMBL/GenBank/DDBJ databases">
        <title>Genomics analysis of Aphanomyces spp. identifies a new class of oomycete effector associated with host adaptation.</title>
        <authorList>
            <person name="Gaulin E."/>
        </authorList>
    </citation>
    <scope>NUCLEOTIDE SEQUENCE</scope>
    <source>
        <strain evidence="1">CBS 578.67</strain>
    </source>
</reference>
<dbReference type="EMBL" id="VJMH01006717">
    <property type="protein sequence ID" value="KAF0688540.1"/>
    <property type="molecule type" value="Genomic_DNA"/>
</dbReference>
<evidence type="ECO:0000313" key="2">
    <source>
        <dbReference type="EMBL" id="VFT96554.1"/>
    </source>
</evidence>
<protein>
    <submittedName>
        <fullName evidence="2">Aste57867_19856 protein</fullName>
    </submittedName>
</protein>
<sequence length="195" mass="22195">MASRMSRHKKQTHVMEDWTPVIRLRFEIWKLAQVWQAPELTQKQQQVIAKPILRAMSIRAPPSPLGSHHEPVVASLVDQLLHSPEHSPPKPVVPKKTKQQITLEHLLAFKAKHEKMPFVLAWNIVYQDLVLAKSSTNVSSSKSLSSLKKINTQEKLEEELTNAGVMDNDMVDIEGLIAQLNLRGDQPKKRRPSMI</sequence>
<accession>A0A485LF35</accession>
<dbReference type="Proteomes" id="UP000332933">
    <property type="component" value="Unassembled WGS sequence"/>
</dbReference>
<reference evidence="2 3" key="1">
    <citation type="submission" date="2019-03" db="EMBL/GenBank/DDBJ databases">
        <authorList>
            <person name="Gaulin E."/>
            <person name="Dumas B."/>
        </authorList>
    </citation>
    <scope>NUCLEOTIDE SEQUENCE [LARGE SCALE GENOMIC DNA]</scope>
    <source>
        <strain evidence="2">CBS 568.67</strain>
    </source>
</reference>
<evidence type="ECO:0000313" key="1">
    <source>
        <dbReference type="EMBL" id="KAF0688540.1"/>
    </source>
</evidence>
<gene>
    <name evidence="2" type="primary">Aste57867_19856</name>
    <name evidence="1" type="ORF">As57867_019790</name>
    <name evidence="2" type="ORF">ASTE57867_19856</name>
</gene>
<organism evidence="2 3">
    <name type="scientific">Aphanomyces stellatus</name>
    <dbReference type="NCBI Taxonomy" id="120398"/>
    <lineage>
        <taxon>Eukaryota</taxon>
        <taxon>Sar</taxon>
        <taxon>Stramenopiles</taxon>
        <taxon>Oomycota</taxon>
        <taxon>Saprolegniomycetes</taxon>
        <taxon>Saprolegniales</taxon>
        <taxon>Verrucalvaceae</taxon>
        <taxon>Aphanomyces</taxon>
    </lineage>
</organism>
<keyword evidence="3" id="KW-1185">Reference proteome</keyword>
<name>A0A485LF35_9STRA</name>
<dbReference type="OrthoDB" id="64408at2759"/>